<dbReference type="CDD" id="cd23024">
    <property type="entry name" value="zf-HIT_ZNHIT2-3"/>
    <property type="match status" value="1"/>
</dbReference>
<dbReference type="Proteomes" id="UP001055439">
    <property type="component" value="Chromosome 5"/>
</dbReference>
<keyword evidence="4" id="KW-0862">Zinc</keyword>
<evidence type="ECO:0000256" key="4">
    <source>
        <dbReference type="PROSITE-ProRule" id="PRU00453"/>
    </source>
</evidence>
<evidence type="ECO:0000313" key="8">
    <source>
        <dbReference type="EMBL" id="URE02151.1"/>
    </source>
</evidence>
<gene>
    <name evidence="8" type="ORF">MUK42_21072</name>
</gene>
<dbReference type="GO" id="GO:0003700">
    <property type="term" value="F:DNA-binding transcription factor activity"/>
    <property type="evidence" value="ECO:0007669"/>
    <property type="project" value="InterPro"/>
</dbReference>
<feature type="domain" description="BHLH" evidence="6">
    <location>
        <begin position="545"/>
        <end position="594"/>
    </location>
</feature>
<keyword evidence="2" id="KW-0805">Transcription regulation</keyword>
<dbReference type="Pfam" id="PF04438">
    <property type="entry name" value="zf-HIT"/>
    <property type="match status" value="1"/>
</dbReference>
<name>A0A9E7K263_9LILI</name>
<protein>
    <submittedName>
        <fullName evidence="8">Uncharacterized protein</fullName>
    </submittedName>
</protein>
<dbReference type="OrthoDB" id="18412at2759"/>
<organism evidence="8 9">
    <name type="scientific">Musa troglodytarum</name>
    <name type="common">fe'i banana</name>
    <dbReference type="NCBI Taxonomy" id="320322"/>
    <lineage>
        <taxon>Eukaryota</taxon>
        <taxon>Viridiplantae</taxon>
        <taxon>Streptophyta</taxon>
        <taxon>Embryophyta</taxon>
        <taxon>Tracheophyta</taxon>
        <taxon>Spermatophyta</taxon>
        <taxon>Magnoliopsida</taxon>
        <taxon>Liliopsida</taxon>
        <taxon>Zingiberales</taxon>
        <taxon>Musaceae</taxon>
        <taxon>Musa</taxon>
    </lineage>
</organism>
<dbReference type="InterPro" id="IPR007529">
    <property type="entry name" value="Znf_HIT"/>
</dbReference>
<dbReference type="AlphaFoldDB" id="A0A9E7K263"/>
<evidence type="ECO:0000259" key="6">
    <source>
        <dbReference type="PROSITE" id="PS50888"/>
    </source>
</evidence>
<evidence type="ECO:0000256" key="2">
    <source>
        <dbReference type="ARBA" id="ARBA00023015"/>
    </source>
</evidence>
<keyword evidence="9" id="KW-1185">Reference proteome</keyword>
<reference evidence="8" key="1">
    <citation type="submission" date="2022-05" db="EMBL/GenBank/DDBJ databases">
        <title>The Musa troglodytarum L. genome provides insights into the mechanism of non-climacteric behaviour and enrichment of carotenoids.</title>
        <authorList>
            <person name="Wang J."/>
        </authorList>
    </citation>
    <scope>NUCLEOTIDE SEQUENCE</scope>
    <source>
        <tissue evidence="8">Leaf</tissue>
    </source>
</reference>
<dbReference type="PANTHER" id="PTHR46196">
    <property type="entry name" value="TRANSCRIPTION FACTOR BHLH155-LIKE ISOFORM X1-RELATED"/>
    <property type="match status" value="1"/>
</dbReference>
<keyword evidence="3" id="KW-0804">Transcription</keyword>
<sequence>MLWSGSSTSEIRVSDVSLRGSFWVKCSYWIMESVTEQFQYVDSHEAIEFCDQHGAFGFTSSSGDAYSCYQNTNSFHEAYGEHLSYPSPLGGQALAPNTLGSYHELNSHKSSMIAHEVETPLTCSTGDSRDFYNSFQNTSIMSRNSTLHLTQQHDAAIVQAQVQMLPTTKLLSVSHYPVNAGATYLKTNSCSNTNVKQGLSSDSPSSRKFALNDFMQRPRSSEIVKTYIYGGEKLPSPLGDLSGGKPSGVLSSFASEHIDDFATNHPDLSPESSLSFHPKGVPVTRHCDQQSEQVIENTTAQNNERGVRSKLSAPSCNMITRSSGKQVENSISAAVNSLVLENDRTGNSSISPMQLLSDNNLFDDMEFDMRQNNFGHDLWDDITVPVGRNNCSNPSAGTSNCISMIEMASISGTDKGLFSESGFQQLLDAITGDHVHKAPSHSSGARYVHPISGPDLENQCSTSLCGPSVHRYQVPSVVLPSINGTSGLLLPYCNSEVIHGSPKHKVSNSNICSWIDDSCSMNTEGSVLDQTKKPEEAAKVVKKRARPGESTRPRPKDRQQIQDRLKELREIVPNGAKCSIDALLDKTIKHMLFLQSVTKYADKLKQADEPKIIGEESGVVLKDNSGGVGGGATWAYEVAGQTMVCPIIVEDLTPPGQMLVEMLCEDRGLFLEIADIIRGFGLIILKGVMEIRERKIWARFLVEANREVTRMDIFLSLIQLLQQNSCLRSVPASVSERLQRKIYHMSKVWLSWKAVCGGRQAATDTMEDCKGLQQHMCINEMWIQPCCQKQFSQYTCPRCNSRYCSLQCYKRHNLRCTESFTRENVMEELKQVQPDEETTRKMLDILKRFHSKEEMSSDDEEESMLSEEIIQKVLSGQEVKLEDLSPKELKQFRRVIASGELIKLIEPWTPWWRQPSAKSIILSPEGCQLVRPVELASGPEDNITEIPVGPESPLPPLRQLICGEPSPFLTVHVVDVLYSYCFTLRLYNGDWHSDPLGAATVALGMSKVMGDLGQPETVAEALAACLEETCSPVYRHIGGFSFGIGLVDDVVCLLSLGTNALVCLLCDLQRLIRAGARILKSEKIGKTERRDTIRKLKSADRKVYFLMCWVHEQPAEVWSTVANFVEMEKTSLAQLGHGSKNFKDERKGKQQSKVLIQEV</sequence>
<keyword evidence="4" id="KW-0863">Zinc-finger</keyword>
<feature type="domain" description="HIT-type" evidence="7">
    <location>
        <begin position="783"/>
        <end position="816"/>
    </location>
</feature>
<evidence type="ECO:0000256" key="3">
    <source>
        <dbReference type="ARBA" id="ARBA00023163"/>
    </source>
</evidence>
<dbReference type="GO" id="GO:0046983">
    <property type="term" value="F:protein dimerization activity"/>
    <property type="evidence" value="ECO:0007669"/>
    <property type="project" value="InterPro"/>
</dbReference>
<dbReference type="PROSITE" id="PS50888">
    <property type="entry name" value="BHLH"/>
    <property type="match status" value="1"/>
</dbReference>
<dbReference type="Pfam" id="PF23176">
    <property type="entry name" value="bHLH_LHW"/>
    <property type="match status" value="1"/>
</dbReference>
<dbReference type="EMBL" id="CP097507">
    <property type="protein sequence ID" value="URE02151.1"/>
    <property type="molecule type" value="Genomic_DNA"/>
</dbReference>
<feature type="compositionally biased region" description="Basic and acidic residues" evidence="5">
    <location>
        <begin position="546"/>
        <end position="560"/>
    </location>
</feature>
<proteinExistence type="inferred from homology"/>
<dbReference type="InterPro" id="IPR011598">
    <property type="entry name" value="bHLH_dom"/>
</dbReference>
<dbReference type="GO" id="GO:0008270">
    <property type="term" value="F:zinc ion binding"/>
    <property type="evidence" value="ECO:0007669"/>
    <property type="project" value="UniProtKB-UniRule"/>
</dbReference>
<feature type="region of interest" description="Disordered" evidence="5">
    <location>
        <begin position="536"/>
        <end position="560"/>
    </location>
</feature>
<evidence type="ECO:0000259" key="7">
    <source>
        <dbReference type="PROSITE" id="PS51083"/>
    </source>
</evidence>
<dbReference type="Gene3D" id="3.30.60.190">
    <property type="match status" value="1"/>
</dbReference>
<evidence type="ECO:0000256" key="5">
    <source>
        <dbReference type="SAM" id="MobiDB-lite"/>
    </source>
</evidence>
<dbReference type="InterPro" id="IPR036638">
    <property type="entry name" value="HLH_DNA-bd_sf"/>
</dbReference>
<comment type="similarity">
    <text evidence="1">Belongs to the bHLH protein family.</text>
</comment>
<accession>A0A9E7K263</accession>
<dbReference type="PROSITE" id="PS51083">
    <property type="entry name" value="ZF_HIT"/>
    <property type="match status" value="1"/>
</dbReference>
<dbReference type="SUPFAM" id="SSF144232">
    <property type="entry name" value="HIT/MYND zinc finger-like"/>
    <property type="match status" value="1"/>
</dbReference>
<dbReference type="SUPFAM" id="SSF47459">
    <property type="entry name" value="HLH, helix-loop-helix DNA-binding domain"/>
    <property type="match status" value="1"/>
</dbReference>
<keyword evidence="4" id="KW-0479">Metal-binding</keyword>
<evidence type="ECO:0000256" key="1">
    <source>
        <dbReference type="ARBA" id="ARBA00005510"/>
    </source>
</evidence>
<evidence type="ECO:0000313" key="9">
    <source>
        <dbReference type="Proteomes" id="UP001055439"/>
    </source>
</evidence>
<dbReference type="InterPro" id="IPR043561">
    <property type="entry name" value="LHW-like"/>
</dbReference>
<dbReference type="PANTHER" id="PTHR46196:SF2">
    <property type="entry name" value="TRANSCRIPTION FACTOR BHLH157"/>
    <property type="match status" value="1"/>
</dbReference>